<dbReference type="RefSeq" id="WP_189434474.1">
    <property type="nucleotide sequence ID" value="NZ_BMXE01000001.1"/>
</dbReference>
<comment type="caution">
    <text evidence="1">The sequence shown here is derived from an EMBL/GenBank/DDBJ whole genome shotgun (WGS) entry which is preliminary data.</text>
</comment>
<keyword evidence="2" id="KW-1185">Reference proteome</keyword>
<dbReference type="EMBL" id="BMXE01000001">
    <property type="protein sequence ID" value="GHB17617.1"/>
    <property type="molecule type" value="Genomic_DNA"/>
</dbReference>
<dbReference type="Proteomes" id="UP000637980">
    <property type="component" value="Unassembled WGS sequence"/>
</dbReference>
<name>A0ABQ3DVF6_9HYPH</name>
<organism evidence="1 2">
    <name type="scientific">Pseudovibrio japonicus</name>
    <dbReference type="NCBI Taxonomy" id="366534"/>
    <lineage>
        <taxon>Bacteria</taxon>
        <taxon>Pseudomonadati</taxon>
        <taxon>Pseudomonadota</taxon>
        <taxon>Alphaproteobacteria</taxon>
        <taxon>Hyphomicrobiales</taxon>
        <taxon>Stappiaceae</taxon>
        <taxon>Pseudovibrio</taxon>
    </lineage>
</organism>
<reference evidence="2" key="1">
    <citation type="journal article" date="2019" name="Int. J. Syst. Evol. Microbiol.">
        <title>The Global Catalogue of Microorganisms (GCM) 10K type strain sequencing project: providing services to taxonomists for standard genome sequencing and annotation.</title>
        <authorList>
            <consortium name="The Broad Institute Genomics Platform"/>
            <consortium name="The Broad Institute Genome Sequencing Center for Infectious Disease"/>
            <person name="Wu L."/>
            <person name="Ma J."/>
        </authorList>
    </citation>
    <scope>NUCLEOTIDE SEQUENCE [LARGE SCALE GENOMIC DNA]</scope>
    <source>
        <strain evidence="2">KCTC 12861</strain>
    </source>
</reference>
<gene>
    <name evidence="1" type="ORF">GCM10007094_01430</name>
</gene>
<evidence type="ECO:0000313" key="2">
    <source>
        <dbReference type="Proteomes" id="UP000637980"/>
    </source>
</evidence>
<evidence type="ECO:0000313" key="1">
    <source>
        <dbReference type="EMBL" id="GHB17617.1"/>
    </source>
</evidence>
<protein>
    <submittedName>
        <fullName evidence="1">Uncharacterized protein</fullName>
    </submittedName>
</protein>
<proteinExistence type="predicted"/>
<sequence>MRSIELRSHRYSITFFLAFFVTSFLTLTASAQTNTDNPIASALLESLQERGLTLVHVGPVTVNGEVLTIDGIEGYPTADQRKRFKIGELALSRATLENDGRLYIGAFAATDFEIDEPAFSFVANKIAITDLYLPNSASQDDLVAALPASLYSFAEIEGLLFQDRRSGQSMPIERITIDFDTENNGFPIIASIVVENIELNRSMFTLLQQQVLVDLGLEQVTAGIEFQGVWNGDTGQLTIPSAAVVLQDLFGVQTSLELQGLTAPVIQQFSELATRDHIIALDLLQNVAISTFNLSIIDEGGLDDLLDRQAQQHGQSRGAYVAQLTARIDEQIARIPDQSKQLEFSQAVIAFLQDPQNLTLSAAPASPIGIAQIIGVAAFSPVSIISLLGIGLEANVD</sequence>
<accession>A0ABQ3DVF6</accession>